<name>D8MTI4_ERWBE</name>
<dbReference type="CAZy" id="GT2">
    <property type="family name" value="Glycosyltransferase Family 2"/>
</dbReference>
<dbReference type="Gene3D" id="3.90.550.10">
    <property type="entry name" value="Spore Coat Polysaccharide Biosynthesis Protein SpsA, Chain A"/>
    <property type="match status" value="1"/>
</dbReference>
<dbReference type="Pfam" id="PF00535">
    <property type="entry name" value="Glycos_transf_2"/>
    <property type="match status" value="1"/>
</dbReference>
<dbReference type="HOGENOM" id="CLU_025996_25_1_6"/>
<reference evidence="2 3" key="1">
    <citation type="journal article" date="2010" name="BMC Genomics">
        <title>Genome comparison of the epiphytic bacteria Erwinia billingiae and E. tasmaniensis with the pear pathogen E. pyrifoliae.</title>
        <authorList>
            <person name="Kube M."/>
            <person name="Migdoll A.M."/>
            <person name="Gehring I."/>
            <person name="Heitmann K."/>
            <person name="Mayer Y."/>
            <person name="Kuhl H."/>
            <person name="Knaust F."/>
            <person name="Geider K."/>
            <person name="Reinhardt R."/>
        </authorList>
    </citation>
    <scope>NUCLEOTIDE SEQUENCE [LARGE SCALE GENOMIC DNA]</scope>
    <source>
        <strain evidence="2 3">Eb661</strain>
    </source>
</reference>
<sequence length="326" mass="37058">MSAKLLSVIIPAYNVGNYIVECIDSLLSQIPSPNELIIINDGSTDNTLALVEQKYGALDNVKVVTIANGGLGNARDVGIAMAQGEFIFCCDPDDVVCDGLFRELSDTVALHPEVELFCFNSQMFEDDDSGRTYGKVEHREFGLMKPKEVFASLLRSGAYTSATWNYILKKEVIETYQLKYVKRLHEDHCFTLEVFLRSRSAFVSQNLYYKQRIRSGSLTNSVKSESFFRQRYDAFVCSYEKLLRAVDDQKELAELRRLYLIHSFKLMINLALADNRSVPAYVTHAIHYLGKSLKPGSVTNWLLLRKPELYSNLIKVRQNLRSMTVS</sequence>
<dbReference type="PANTHER" id="PTHR43685">
    <property type="entry name" value="GLYCOSYLTRANSFERASE"/>
    <property type="match status" value="1"/>
</dbReference>
<dbReference type="SUPFAM" id="SSF53448">
    <property type="entry name" value="Nucleotide-diphospho-sugar transferases"/>
    <property type="match status" value="1"/>
</dbReference>
<dbReference type="InterPro" id="IPR001173">
    <property type="entry name" value="Glyco_trans_2-like"/>
</dbReference>
<dbReference type="CDD" id="cd00761">
    <property type="entry name" value="Glyco_tranf_GTA_type"/>
    <property type="match status" value="1"/>
</dbReference>
<proteinExistence type="predicted"/>
<dbReference type="GeneID" id="90512600"/>
<dbReference type="EMBL" id="FP236843">
    <property type="protein sequence ID" value="CAX60141.1"/>
    <property type="molecule type" value="Genomic_DNA"/>
</dbReference>
<accession>D8MTI4</accession>
<organism evidence="3">
    <name type="scientific">Erwinia billingiae (strain Eb661)</name>
    <dbReference type="NCBI Taxonomy" id="634500"/>
    <lineage>
        <taxon>Bacteria</taxon>
        <taxon>Pseudomonadati</taxon>
        <taxon>Pseudomonadota</taxon>
        <taxon>Gammaproteobacteria</taxon>
        <taxon>Enterobacterales</taxon>
        <taxon>Erwiniaceae</taxon>
        <taxon>Erwinia</taxon>
    </lineage>
</organism>
<dbReference type="InterPro" id="IPR050834">
    <property type="entry name" value="Glycosyltransf_2"/>
</dbReference>
<dbReference type="STRING" id="634500.EbC_26100"/>
<dbReference type="eggNOG" id="COG0463">
    <property type="taxonomic scope" value="Bacteria"/>
</dbReference>
<dbReference type="RefSeq" id="WP_013202627.1">
    <property type="nucleotide sequence ID" value="NC_014306.1"/>
</dbReference>
<dbReference type="Proteomes" id="UP000008793">
    <property type="component" value="Chromosome"/>
</dbReference>
<dbReference type="AlphaFoldDB" id="D8MTI4"/>
<dbReference type="KEGG" id="ebi:EbC_26100"/>
<keyword evidence="2" id="KW-0808">Transferase</keyword>
<dbReference type="PANTHER" id="PTHR43685:SF2">
    <property type="entry name" value="GLYCOSYLTRANSFERASE 2-LIKE DOMAIN-CONTAINING PROTEIN"/>
    <property type="match status" value="1"/>
</dbReference>
<dbReference type="GO" id="GO:0016740">
    <property type="term" value="F:transferase activity"/>
    <property type="evidence" value="ECO:0007669"/>
    <property type="project" value="UniProtKB-KW"/>
</dbReference>
<evidence type="ECO:0000259" key="1">
    <source>
        <dbReference type="Pfam" id="PF00535"/>
    </source>
</evidence>
<dbReference type="InterPro" id="IPR029044">
    <property type="entry name" value="Nucleotide-diphossugar_trans"/>
</dbReference>
<gene>
    <name evidence="2" type="ordered locus">EbC_26100</name>
</gene>
<evidence type="ECO:0000313" key="3">
    <source>
        <dbReference type="Proteomes" id="UP000008793"/>
    </source>
</evidence>
<evidence type="ECO:0000313" key="2">
    <source>
        <dbReference type="EMBL" id="CAX60141.1"/>
    </source>
</evidence>
<protein>
    <submittedName>
        <fullName evidence="2">Putative capsular polysaccharide biosynthsis glycosyltransferase</fullName>
    </submittedName>
</protein>
<keyword evidence="3" id="KW-1185">Reference proteome</keyword>
<feature type="domain" description="Glycosyltransferase 2-like" evidence="1">
    <location>
        <begin position="7"/>
        <end position="108"/>
    </location>
</feature>